<dbReference type="AlphaFoldDB" id="A0A3A8KA60"/>
<proteinExistence type="predicted"/>
<dbReference type="EMBL" id="RAWE01000080">
    <property type="protein sequence ID" value="RKH01051.1"/>
    <property type="molecule type" value="Genomic_DNA"/>
</dbReference>
<organism evidence="1 2">
    <name type="scientific">Corallococcus carmarthensis</name>
    <dbReference type="NCBI Taxonomy" id="2316728"/>
    <lineage>
        <taxon>Bacteria</taxon>
        <taxon>Pseudomonadati</taxon>
        <taxon>Myxococcota</taxon>
        <taxon>Myxococcia</taxon>
        <taxon>Myxococcales</taxon>
        <taxon>Cystobacterineae</taxon>
        <taxon>Myxococcaceae</taxon>
        <taxon>Corallococcus</taxon>
    </lineage>
</organism>
<name>A0A3A8KA60_9BACT</name>
<evidence type="ECO:0000313" key="1">
    <source>
        <dbReference type="EMBL" id="RKH01051.1"/>
    </source>
</evidence>
<dbReference type="Proteomes" id="UP000268313">
    <property type="component" value="Unassembled WGS sequence"/>
</dbReference>
<comment type="caution">
    <text evidence="1">The sequence shown here is derived from an EMBL/GenBank/DDBJ whole genome shotgun (WGS) entry which is preliminary data.</text>
</comment>
<accession>A0A3A8KA60</accession>
<protein>
    <submittedName>
        <fullName evidence="1">Uncharacterized protein</fullName>
    </submittedName>
</protein>
<sequence length="387" mass="43269">MTRVSNRLEGQMSIVLKRTIEVRCFHVIGEVGFAQPRAELRAVAQLAASRAGQLSARELCEHLLGSKPDAVGLRLLSVCEQMGLIAWDLKPRGGESLARLTEEGRRVAEGGDVFVPERGAWTIWVAKDPLIPLEASLLRIEPFQEPTAFDEIVRRDAPREKRATVDLPDWAQRVCRSQGRPGWGDGRAVAMLDIEAKGEPVLESKTQVELSLCAAPHQSSTLSLEGSVDGQRSELELPHAPAPGFEEVWRYCLGARAHDWDGERLAVRFESLDGTELSSFKSHIAFDRWSHPQHGAFGRVQVPHVPIRPATDIDASRWANWLLDHRVQSYVTKADFARRCEEVQETFTGYRLQLMTQEQLAVSLLGAAGVRPGRKYWHLQAPLDWSL</sequence>
<reference evidence="2" key="1">
    <citation type="submission" date="2018-09" db="EMBL/GenBank/DDBJ databases">
        <authorList>
            <person name="Livingstone P.G."/>
            <person name="Whitworth D.E."/>
        </authorList>
    </citation>
    <scope>NUCLEOTIDE SEQUENCE [LARGE SCALE GENOMIC DNA]</scope>
    <source>
        <strain evidence="2">CA043D</strain>
    </source>
</reference>
<gene>
    <name evidence="1" type="ORF">D7X32_21700</name>
</gene>
<evidence type="ECO:0000313" key="2">
    <source>
        <dbReference type="Proteomes" id="UP000268313"/>
    </source>
</evidence>
<keyword evidence="2" id="KW-1185">Reference proteome</keyword>